<dbReference type="SUPFAM" id="SSF51556">
    <property type="entry name" value="Metallo-dependent hydrolases"/>
    <property type="match status" value="1"/>
</dbReference>
<reference evidence="1" key="1">
    <citation type="journal article" date="2015" name="Nature">
        <title>Complex archaea that bridge the gap between prokaryotes and eukaryotes.</title>
        <authorList>
            <person name="Spang A."/>
            <person name="Saw J.H."/>
            <person name="Jorgensen S.L."/>
            <person name="Zaremba-Niedzwiedzka K."/>
            <person name="Martijn J."/>
            <person name="Lind A.E."/>
            <person name="van Eijk R."/>
            <person name="Schleper C."/>
            <person name="Guy L."/>
            <person name="Ettema T.J."/>
        </authorList>
    </citation>
    <scope>NUCLEOTIDE SEQUENCE</scope>
</reference>
<gene>
    <name evidence="1" type="ORF">LCGC14_0226260</name>
</gene>
<comment type="caution">
    <text evidence="1">The sequence shown here is derived from an EMBL/GenBank/DDBJ whole genome shotgun (WGS) entry which is preliminary data.</text>
</comment>
<accession>A0A0F9XFQ4</accession>
<dbReference type="InterPro" id="IPR032466">
    <property type="entry name" value="Metal_Hydrolase"/>
</dbReference>
<evidence type="ECO:0000313" key="1">
    <source>
        <dbReference type="EMBL" id="KKN90683.1"/>
    </source>
</evidence>
<dbReference type="Gene3D" id="3.20.20.140">
    <property type="entry name" value="Metal-dependent hydrolases"/>
    <property type="match status" value="1"/>
</dbReference>
<organism evidence="1">
    <name type="scientific">marine sediment metagenome</name>
    <dbReference type="NCBI Taxonomy" id="412755"/>
    <lineage>
        <taxon>unclassified sequences</taxon>
        <taxon>metagenomes</taxon>
        <taxon>ecological metagenomes</taxon>
    </lineage>
</organism>
<sequence>MTQLKDLASLDSAVRQAVADVTISDIHTHLFSPSHGKLLLWGVDEMLTYHYMVAELFTMNPGDLTIEAFWKLPKRAQADLVWEHVFLKHGALSEACRGVVTTLNVLGLDVAGRDLAGIRKWVDAQNVDDYLAKVFGIANLDYAVMTNNPFKPEEVACWDKDLPVPVSLKTALRIDDLLVNWPAAAKVMRQAGYKTTAKCDPAARKEAKRFILDWVSRIEPVYMAASLGPDFGYPSDSDSAKVLDDVLIPVAIERSLPIALMMGVKKRMNPALGDGGDGVGVADVDAAANLCATYGDAKFICTMLSRVNQHELCVAARKFGNLHVEGCWWFCNSPSIIDEMTRMRLEMLGTAFTCQHSDARVLDQLIYKWAHMREIVANVLAEKFADLFTAGWRPTPDEVTRDIRAIFGGSFEAFLAK</sequence>
<dbReference type="EMBL" id="LAZR01000108">
    <property type="protein sequence ID" value="KKN90683.1"/>
    <property type="molecule type" value="Genomic_DNA"/>
</dbReference>
<evidence type="ECO:0008006" key="2">
    <source>
        <dbReference type="Google" id="ProtNLM"/>
    </source>
</evidence>
<dbReference type="Gene3D" id="1.10.2020.10">
    <property type="entry name" value="uronate isomerase, domain 2, chain A"/>
    <property type="match status" value="1"/>
</dbReference>
<dbReference type="AlphaFoldDB" id="A0A0F9XFQ4"/>
<protein>
    <recommendedName>
        <fullName evidence="2">Glucuronate isomerase</fullName>
    </recommendedName>
</protein>
<name>A0A0F9XFQ4_9ZZZZ</name>
<proteinExistence type="predicted"/>